<evidence type="ECO:0000313" key="4">
    <source>
        <dbReference type="Proteomes" id="UP000424468"/>
    </source>
</evidence>
<dbReference type="InterPro" id="IPR050088">
    <property type="entry name" value="IspD/TarI_cytidylyltransf_bact"/>
</dbReference>
<dbReference type="InterPro" id="IPR018294">
    <property type="entry name" value="ISPD_synthase_CS"/>
</dbReference>
<dbReference type="Gene3D" id="3.90.550.10">
    <property type="entry name" value="Spore Coat Polysaccharide Biosynthesis Protein SpsA, Chain A"/>
    <property type="match status" value="1"/>
</dbReference>
<dbReference type="Pfam" id="PF01128">
    <property type="entry name" value="IspD"/>
    <property type="match status" value="1"/>
</dbReference>
<dbReference type="GO" id="GO:0008299">
    <property type="term" value="P:isoprenoid biosynthetic process"/>
    <property type="evidence" value="ECO:0007669"/>
    <property type="project" value="InterPro"/>
</dbReference>
<keyword evidence="1 3" id="KW-0808">Transferase</keyword>
<sequence>MVDLIIVANGTGQRYGSNKLLEKIDERFVIELTIEKFINIEKIKNIIIVTNDEIKNILDNKYKNLILVKGGKTRSLSVQKGLNYVKSSFVMIHDGARPYVGQELINSLIENIKDSDGIIPILKITSCLKKIGDTIKTVNREEYVLSQTPQLFKTTSIKKEYANIDENWYDDFQALELKGYKLKTIIGEETNKKITFKKDIKS</sequence>
<keyword evidence="4" id="KW-1185">Reference proteome</keyword>
<dbReference type="InterPro" id="IPR029044">
    <property type="entry name" value="Nucleotide-diphossugar_trans"/>
</dbReference>
<keyword evidence="2 3" id="KW-0548">Nucleotidyltransferase</keyword>
<dbReference type="PANTHER" id="PTHR32125">
    <property type="entry name" value="2-C-METHYL-D-ERYTHRITOL 4-PHOSPHATE CYTIDYLYLTRANSFERASE, CHLOROPLASTIC"/>
    <property type="match status" value="1"/>
</dbReference>
<organism evidence="3 4">
    <name type="scientific">Spiroplasma tabanidicola</name>
    <dbReference type="NCBI Taxonomy" id="324079"/>
    <lineage>
        <taxon>Bacteria</taxon>
        <taxon>Bacillati</taxon>
        <taxon>Mycoplasmatota</taxon>
        <taxon>Mollicutes</taxon>
        <taxon>Entomoplasmatales</taxon>
        <taxon>Spiroplasmataceae</taxon>
        <taxon>Spiroplasma</taxon>
    </lineage>
</organism>
<dbReference type="KEGG" id="stab:STABA_v1c00200"/>
<dbReference type="Proteomes" id="UP000424468">
    <property type="component" value="Chromosome"/>
</dbReference>
<gene>
    <name evidence="3" type="primary">ispD</name>
    <name evidence="3" type="ORF">STABA_v1c00200</name>
</gene>
<dbReference type="PANTHER" id="PTHR32125:SF4">
    <property type="entry name" value="2-C-METHYL-D-ERYTHRITOL 4-PHOSPHATE CYTIDYLYLTRANSFERASE, CHLOROPLASTIC"/>
    <property type="match status" value="1"/>
</dbReference>
<proteinExistence type="predicted"/>
<dbReference type="InterPro" id="IPR034683">
    <property type="entry name" value="IspD/TarI"/>
</dbReference>
<dbReference type="GO" id="GO:0050518">
    <property type="term" value="F:2-C-methyl-D-erythritol 4-phosphate cytidylyltransferase activity"/>
    <property type="evidence" value="ECO:0007669"/>
    <property type="project" value="TreeGrafter"/>
</dbReference>
<evidence type="ECO:0000256" key="2">
    <source>
        <dbReference type="ARBA" id="ARBA00022695"/>
    </source>
</evidence>
<protein>
    <submittedName>
        <fullName evidence="3">2-C-methyl-D-erythritol 4-phosphate cytidylyltransferase</fullName>
    </submittedName>
</protein>
<dbReference type="SUPFAM" id="SSF53448">
    <property type="entry name" value="Nucleotide-diphospho-sugar transferases"/>
    <property type="match status" value="1"/>
</dbReference>
<dbReference type="EMBL" id="CP046276">
    <property type="protein sequence ID" value="QGS51387.1"/>
    <property type="molecule type" value="Genomic_DNA"/>
</dbReference>
<evidence type="ECO:0000313" key="3">
    <source>
        <dbReference type="EMBL" id="QGS51387.1"/>
    </source>
</evidence>
<name>A0A6I6C3L3_9MOLU</name>
<dbReference type="AlphaFoldDB" id="A0A6I6C3L3"/>
<dbReference type="RefSeq" id="WP_156005261.1">
    <property type="nucleotide sequence ID" value="NZ_CP046276.1"/>
</dbReference>
<dbReference type="OrthoDB" id="9806837at2"/>
<reference evidence="3 4" key="1">
    <citation type="submission" date="2019-11" db="EMBL/GenBank/DDBJ databases">
        <title>Complete genome sequence of Spiroplasma tabanidicola TAUS-1 (DSM 22603).</title>
        <authorList>
            <person name="Huang C.-T."/>
            <person name="Lin Y.-C."/>
            <person name="Kuo C.-H."/>
        </authorList>
    </citation>
    <scope>NUCLEOTIDE SEQUENCE [LARGE SCALE GENOMIC DNA]</scope>
    <source>
        <strain evidence="3 4">TAUS-1</strain>
    </source>
</reference>
<dbReference type="PROSITE" id="PS01295">
    <property type="entry name" value="ISPD"/>
    <property type="match status" value="1"/>
</dbReference>
<evidence type="ECO:0000256" key="1">
    <source>
        <dbReference type="ARBA" id="ARBA00022679"/>
    </source>
</evidence>
<accession>A0A6I6C3L3</accession>